<gene>
    <name evidence="3" type="ORF">DES47_105289</name>
</gene>
<keyword evidence="1" id="KW-0472">Membrane</keyword>
<dbReference type="InParanoid" id="A0A4R6QIT8"/>
<dbReference type="AlphaFoldDB" id="A0A4R6QIT8"/>
<feature type="chain" id="PRO_5020634869" evidence="2">
    <location>
        <begin position="32"/>
        <end position="230"/>
    </location>
</feature>
<feature type="transmembrane region" description="Helical" evidence="1">
    <location>
        <begin position="206"/>
        <end position="224"/>
    </location>
</feature>
<name>A0A4R6QIT8_9BURK</name>
<evidence type="ECO:0000313" key="3">
    <source>
        <dbReference type="EMBL" id="TDP63284.1"/>
    </source>
</evidence>
<dbReference type="OrthoDB" id="8905772at2"/>
<protein>
    <submittedName>
        <fullName evidence="3">Putative secreted protein with PEP-CTERM sorting signal</fullName>
    </submittedName>
</protein>
<keyword evidence="1" id="KW-1133">Transmembrane helix</keyword>
<dbReference type="RefSeq" id="WP_133702461.1">
    <property type="nucleotide sequence ID" value="NZ_SNXS01000005.1"/>
</dbReference>
<keyword evidence="1" id="KW-0812">Transmembrane</keyword>
<evidence type="ECO:0000256" key="2">
    <source>
        <dbReference type="SAM" id="SignalP"/>
    </source>
</evidence>
<keyword evidence="2" id="KW-0732">Signal</keyword>
<dbReference type="EMBL" id="SNXS01000005">
    <property type="protein sequence ID" value="TDP63284.1"/>
    <property type="molecule type" value="Genomic_DNA"/>
</dbReference>
<evidence type="ECO:0000313" key="4">
    <source>
        <dbReference type="Proteomes" id="UP000295361"/>
    </source>
</evidence>
<comment type="caution">
    <text evidence="3">The sequence shown here is derived from an EMBL/GenBank/DDBJ whole genome shotgun (WGS) entry which is preliminary data.</text>
</comment>
<sequence length="230" mass="23607">MRVFEFNRGLARLCSAAALALTALLGTPAQAAFSADVTVSLLAPGGIVGDSTPLGGSDVVSGADGLKLSPGDGSFVGGWMLPLELISFSGNSIKMTLATGAELGNGDWVTGYLGAGGAHARLDFSNLNIAGQQIVGLVLSDKDGFLDTGFSGLVSPTDPSSYVKLLNAHQLTVDLDTLVFKDRGTGSSNGRVDLRIDLVTVAVPELPSGSLLLAGGLLMGGLLHRRRRER</sequence>
<accession>A0A4R6QIT8</accession>
<proteinExistence type="predicted"/>
<feature type="signal peptide" evidence="2">
    <location>
        <begin position="1"/>
        <end position="31"/>
    </location>
</feature>
<dbReference type="Proteomes" id="UP000295361">
    <property type="component" value="Unassembled WGS sequence"/>
</dbReference>
<keyword evidence="4" id="KW-1185">Reference proteome</keyword>
<evidence type="ECO:0000256" key="1">
    <source>
        <dbReference type="SAM" id="Phobius"/>
    </source>
</evidence>
<organism evidence="3 4">
    <name type="scientific">Roseateles toxinivorans</name>
    <dbReference type="NCBI Taxonomy" id="270368"/>
    <lineage>
        <taxon>Bacteria</taxon>
        <taxon>Pseudomonadati</taxon>
        <taxon>Pseudomonadota</taxon>
        <taxon>Betaproteobacteria</taxon>
        <taxon>Burkholderiales</taxon>
        <taxon>Sphaerotilaceae</taxon>
        <taxon>Roseateles</taxon>
    </lineage>
</organism>
<reference evidence="3 4" key="1">
    <citation type="submission" date="2019-03" db="EMBL/GenBank/DDBJ databases">
        <title>Genomic Encyclopedia of Type Strains, Phase IV (KMG-IV): sequencing the most valuable type-strain genomes for metagenomic binning, comparative biology and taxonomic classification.</title>
        <authorList>
            <person name="Goeker M."/>
        </authorList>
    </citation>
    <scope>NUCLEOTIDE SEQUENCE [LARGE SCALE GENOMIC DNA]</scope>
    <source>
        <strain evidence="3 4">DSM 16998</strain>
    </source>
</reference>